<evidence type="ECO:0000313" key="2">
    <source>
        <dbReference type="Proteomes" id="UP001335648"/>
    </source>
</evidence>
<protein>
    <submittedName>
        <fullName evidence="1">Uncharacterized protein</fullName>
    </submittedName>
</protein>
<comment type="caution">
    <text evidence="1">The sequence shown here is derived from an EMBL/GenBank/DDBJ whole genome shotgun (WGS) entry which is preliminary data.</text>
</comment>
<name>A0AAN8D6Z0_9TELE</name>
<organism evidence="1 2">
    <name type="scientific">Champsocephalus esox</name>
    <name type="common">pike icefish</name>
    <dbReference type="NCBI Taxonomy" id="159716"/>
    <lineage>
        <taxon>Eukaryota</taxon>
        <taxon>Metazoa</taxon>
        <taxon>Chordata</taxon>
        <taxon>Craniata</taxon>
        <taxon>Vertebrata</taxon>
        <taxon>Euteleostomi</taxon>
        <taxon>Actinopterygii</taxon>
        <taxon>Neopterygii</taxon>
        <taxon>Teleostei</taxon>
        <taxon>Neoteleostei</taxon>
        <taxon>Acanthomorphata</taxon>
        <taxon>Eupercaria</taxon>
        <taxon>Perciformes</taxon>
        <taxon>Notothenioidei</taxon>
        <taxon>Channichthyidae</taxon>
        <taxon>Champsocephalus</taxon>
    </lineage>
</organism>
<accession>A0AAN8D6Z0</accession>
<sequence length="75" mass="8120">MSPSWVWSVQHVPQLGLVRAACPPGWAVAARWLLPLTQPIVLQNPLDLSETQPVDVPLPHPDRPAGLLQASVTSL</sequence>
<proteinExistence type="predicted"/>
<evidence type="ECO:0000313" key="1">
    <source>
        <dbReference type="EMBL" id="KAK5914805.1"/>
    </source>
</evidence>
<reference evidence="1 2" key="1">
    <citation type="journal article" date="2023" name="Mol. Biol. Evol.">
        <title>Genomics of Secondarily Temperate Adaptation in the Only Non-Antarctic Icefish.</title>
        <authorList>
            <person name="Rivera-Colon A.G."/>
            <person name="Rayamajhi N."/>
            <person name="Minhas B.F."/>
            <person name="Madrigal G."/>
            <person name="Bilyk K.T."/>
            <person name="Yoon V."/>
            <person name="Hune M."/>
            <person name="Gregory S."/>
            <person name="Cheng C.H.C."/>
            <person name="Catchen J.M."/>
        </authorList>
    </citation>
    <scope>NUCLEOTIDE SEQUENCE [LARGE SCALE GENOMIC DNA]</scope>
    <source>
        <strain evidence="1">JC2023a</strain>
    </source>
</reference>
<keyword evidence="2" id="KW-1185">Reference proteome</keyword>
<dbReference type="Proteomes" id="UP001335648">
    <property type="component" value="Unassembled WGS sequence"/>
</dbReference>
<gene>
    <name evidence="1" type="ORF">CesoFtcFv8_000457</name>
</gene>
<dbReference type="EMBL" id="JAULUE010002046">
    <property type="protein sequence ID" value="KAK5914805.1"/>
    <property type="molecule type" value="Genomic_DNA"/>
</dbReference>
<dbReference type="AlphaFoldDB" id="A0AAN8D6Z0"/>